<proteinExistence type="predicted"/>
<accession>A0A9P6LBU3</accession>
<dbReference type="EMBL" id="WIUZ02000001">
    <property type="protein sequence ID" value="KAF9792062.1"/>
    <property type="molecule type" value="Genomic_DNA"/>
</dbReference>
<reference evidence="2" key="1">
    <citation type="journal article" date="2020" name="Nat. Commun.">
        <title>Large-scale genome sequencing of mycorrhizal fungi provides insights into the early evolution of symbiotic traits.</title>
        <authorList>
            <person name="Miyauchi S."/>
            <person name="Kiss E."/>
            <person name="Kuo A."/>
            <person name="Drula E."/>
            <person name="Kohler A."/>
            <person name="Sanchez-Garcia M."/>
            <person name="Morin E."/>
            <person name="Andreopoulos B."/>
            <person name="Barry K.W."/>
            <person name="Bonito G."/>
            <person name="Buee M."/>
            <person name="Carver A."/>
            <person name="Chen C."/>
            <person name="Cichocki N."/>
            <person name="Clum A."/>
            <person name="Culley D."/>
            <person name="Crous P.W."/>
            <person name="Fauchery L."/>
            <person name="Girlanda M."/>
            <person name="Hayes R.D."/>
            <person name="Keri Z."/>
            <person name="LaButti K."/>
            <person name="Lipzen A."/>
            <person name="Lombard V."/>
            <person name="Magnuson J."/>
            <person name="Maillard F."/>
            <person name="Murat C."/>
            <person name="Nolan M."/>
            <person name="Ohm R.A."/>
            <person name="Pangilinan J."/>
            <person name="Pereira M.F."/>
            <person name="Perotto S."/>
            <person name="Peter M."/>
            <person name="Pfister S."/>
            <person name="Riley R."/>
            <person name="Sitrit Y."/>
            <person name="Stielow J.B."/>
            <person name="Szollosi G."/>
            <person name="Zifcakova L."/>
            <person name="Stursova M."/>
            <person name="Spatafora J.W."/>
            <person name="Tedersoo L."/>
            <person name="Vaario L.M."/>
            <person name="Yamada A."/>
            <person name="Yan M."/>
            <person name="Wang P."/>
            <person name="Xu J."/>
            <person name="Bruns T."/>
            <person name="Baldrian P."/>
            <person name="Vilgalys R."/>
            <person name="Dunand C."/>
            <person name="Henrissat B."/>
            <person name="Grigoriev I.V."/>
            <person name="Hibbett D."/>
            <person name="Nagy L.G."/>
            <person name="Martin F.M."/>
        </authorList>
    </citation>
    <scope>NUCLEOTIDE SEQUENCE</scope>
    <source>
        <strain evidence="2">UH-Tt-Lm1</strain>
    </source>
</reference>
<evidence type="ECO:0000313" key="2">
    <source>
        <dbReference type="EMBL" id="KAF9792062.1"/>
    </source>
</evidence>
<reference evidence="2" key="2">
    <citation type="submission" date="2020-11" db="EMBL/GenBank/DDBJ databases">
        <authorList>
            <consortium name="DOE Joint Genome Institute"/>
            <person name="Kuo A."/>
            <person name="Miyauchi S."/>
            <person name="Kiss E."/>
            <person name="Drula E."/>
            <person name="Kohler A."/>
            <person name="Sanchez-Garcia M."/>
            <person name="Andreopoulos B."/>
            <person name="Barry K.W."/>
            <person name="Bonito G."/>
            <person name="Buee M."/>
            <person name="Carver A."/>
            <person name="Chen C."/>
            <person name="Cichocki N."/>
            <person name="Clum A."/>
            <person name="Culley D."/>
            <person name="Crous P.W."/>
            <person name="Fauchery L."/>
            <person name="Girlanda M."/>
            <person name="Hayes R."/>
            <person name="Keri Z."/>
            <person name="Labutti K."/>
            <person name="Lipzen A."/>
            <person name="Lombard V."/>
            <person name="Magnuson J."/>
            <person name="Maillard F."/>
            <person name="Morin E."/>
            <person name="Murat C."/>
            <person name="Nolan M."/>
            <person name="Ohm R."/>
            <person name="Pangilinan J."/>
            <person name="Pereira M."/>
            <person name="Perotto S."/>
            <person name="Peter M."/>
            <person name="Riley R."/>
            <person name="Sitrit Y."/>
            <person name="Stielow B."/>
            <person name="Szollosi G."/>
            <person name="Zifcakova L."/>
            <person name="Stursova M."/>
            <person name="Spatafora J.W."/>
            <person name="Tedersoo L."/>
            <person name="Vaario L.-M."/>
            <person name="Yamada A."/>
            <person name="Yan M."/>
            <person name="Wang P."/>
            <person name="Xu J."/>
            <person name="Bruns T."/>
            <person name="Baldrian P."/>
            <person name="Vilgalys R."/>
            <person name="Henrissat B."/>
            <person name="Grigoriev I.V."/>
            <person name="Hibbett D."/>
            <person name="Nagy L.G."/>
            <person name="Martin F.M."/>
        </authorList>
    </citation>
    <scope>NUCLEOTIDE SEQUENCE</scope>
    <source>
        <strain evidence="2">UH-Tt-Lm1</strain>
    </source>
</reference>
<evidence type="ECO:0000313" key="3">
    <source>
        <dbReference type="Proteomes" id="UP000736335"/>
    </source>
</evidence>
<protein>
    <submittedName>
        <fullName evidence="2">Uncharacterized protein</fullName>
    </submittedName>
</protein>
<organism evidence="2 3">
    <name type="scientific">Thelephora terrestris</name>
    <dbReference type="NCBI Taxonomy" id="56493"/>
    <lineage>
        <taxon>Eukaryota</taxon>
        <taxon>Fungi</taxon>
        <taxon>Dikarya</taxon>
        <taxon>Basidiomycota</taxon>
        <taxon>Agaricomycotina</taxon>
        <taxon>Agaricomycetes</taxon>
        <taxon>Thelephorales</taxon>
        <taxon>Thelephoraceae</taxon>
        <taxon>Thelephora</taxon>
    </lineage>
</organism>
<feature type="region of interest" description="Disordered" evidence="1">
    <location>
        <begin position="1"/>
        <end position="68"/>
    </location>
</feature>
<keyword evidence="3" id="KW-1185">Reference proteome</keyword>
<dbReference type="OrthoDB" id="331341at2759"/>
<gene>
    <name evidence="2" type="ORF">BJ322DRAFT_9352</name>
</gene>
<name>A0A9P6LBU3_9AGAM</name>
<evidence type="ECO:0000256" key="1">
    <source>
        <dbReference type="SAM" id="MobiDB-lite"/>
    </source>
</evidence>
<dbReference type="AlphaFoldDB" id="A0A9P6LBU3"/>
<dbReference type="Proteomes" id="UP000736335">
    <property type="component" value="Unassembled WGS sequence"/>
</dbReference>
<sequence>MAPRPSAKQPASEAFASISKKTPFPDPEEDPIKFSKQVKSNLENDPRTHRKGHVKDTDTPVETQLPRPHTHIDGNLLCANEKCIWVSSDSQHRPHSRMGFETIRALRSDARFRSSSGMAAPEVDNWALLARCNRQISFRTLRKSARLCRPTTGLHTMNGTLPR</sequence>
<comment type="caution">
    <text evidence="2">The sequence shown here is derived from an EMBL/GenBank/DDBJ whole genome shotgun (WGS) entry which is preliminary data.</text>
</comment>